<dbReference type="Pfam" id="PF02537">
    <property type="entry name" value="CRCB"/>
    <property type="match status" value="1"/>
</dbReference>
<feature type="transmembrane region" description="Helical" evidence="14">
    <location>
        <begin position="65"/>
        <end position="84"/>
    </location>
</feature>
<evidence type="ECO:0000256" key="6">
    <source>
        <dbReference type="ARBA" id="ARBA00022989"/>
    </source>
</evidence>
<evidence type="ECO:0000256" key="5">
    <source>
        <dbReference type="ARBA" id="ARBA00022723"/>
    </source>
</evidence>
<dbReference type="PANTHER" id="PTHR28259">
    <property type="entry name" value="FLUORIDE EXPORT PROTEIN 1-RELATED"/>
    <property type="match status" value="1"/>
</dbReference>
<feature type="binding site" evidence="14">
    <location>
        <position position="75"/>
    </location>
    <ligand>
        <name>Na(+)</name>
        <dbReference type="ChEBI" id="CHEBI:29101"/>
        <note>structural</note>
    </ligand>
</feature>
<dbReference type="GO" id="GO:0140114">
    <property type="term" value="P:cellular detoxification of fluoride"/>
    <property type="evidence" value="ECO:0007669"/>
    <property type="project" value="UniProtKB-UniRule"/>
</dbReference>
<keyword evidence="10 14" id="KW-0407">Ion channel</keyword>
<dbReference type="InterPro" id="IPR003691">
    <property type="entry name" value="FluC"/>
</dbReference>
<evidence type="ECO:0000256" key="13">
    <source>
        <dbReference type="ARBA" id="ARBA00049940"/>
    </source>
</evidence>
<dbReference type="PANTHER" id="PTHR28259:SF16">
    <property type="entry name" value="FLUORIDE-SPECIFIC ION CHANNEL FLUC 2"/>
    <property type="match status" value="1"/>
</dbReference>
<evidence type="ECO:0000256" key="10">
    <source>
        <dbReference type="ARBA" id="ARBA00023303"/>
    </source>
</evidence>
<comment type="subcellular location">
    <subcellularLocation>
        <location evidence="1 14">Cell membrane</location>
        <topology evidence="1 14">Multi-pass membrane protein</topology>
    </subcellularLocation>
</comment>
<dbReference type="KEGG" id="crw:CROST_026590"/>
<keyword evidence="3 14" id="KW-1003">Cell membrane</keyword>
<dbReference type="AlphaFoldDB" id="A0A1S8LB80"/>
<keyword evidence="6 14" id="KW-1133">Transmembrane helix</keyword>
<proteinExistence type="inferred from homology"/>
<reference evidence="15 16" key="1">
    <citation type="submission" date="2022-04" db="EMBL/GenBank/DDBJ databases">
        <title>Genome sequence of C. roseum typestrain.</title>
        <authorList>
            <person name="Poehlein A."/>
            <person name="Schoch T."/>
            <person name="Duerre P."/>
            <person name="Daniel R."/>
        </authorList>
    </citation>
    <scope>NUCLEOTIDE SEQUENCE [LARGE SCALE GENOMIC DNA]</scope>
    <source>
        <strain evidence="15 16">DSM 7320</strain>
    </source>
</reference>
<dbReference type="Proteomes" id="UP000190951">
    <property type="component" value="Chromosome"/>
</dbReference>
<evidence type="ECO:0000256" key="11">
    <source>
        <dbReference type="ARBA" id="ARBA00035120"/>
    </source>
</evidence>
<gene>
    <name evidence="15" type="primary">crcB_2</name>
    <name evidence="14" type="synonym">crcB</name>
    <name evidence="14" type="synonym">fluC</name>
    <name evidence="15" type="ORF">CROST_026590</name>
</gene>
<comment type="function">
    <text evidence="13 14">Fluoride-specific ion channel. Important for reducing fluoride concentration in the cell, thus reducing its toxicity.</text>
</comment>
<sequence>MKKYIFIGMGGAIGAILRCVIKNVKIHTFIGGFPINTFIINLSGAFVLALLFTTAYEIWHFNDDIRLGIGTGFIGAYTTFSTMCKETVMLMDQKMYVLAMAYIITSVLFGLLFAYFGAIVSRKIVARLFNSRKEEEKVS</sequence>
<dbReference type="EMBL" id="CP096983">
    <property type="protein sequence ID" value="URZ11942.1"/>
    <property type="molecule type" value="Genomic_DNA"/>
</dbReference>
<dbReference type="RefSeq" id="WP_077832972.1">
    <property type="nucleotide sequence ID" value="NZ_CP096983.1"/>
</dbReference>
<feature type="transmembrane region" description="Helical" evidence="14">
    <location>
        <begin position="96"/>
        <end position="120"/>
    </location>
</feature>
<evidence type="ECO:0000256" key="1">
    <source>
        <dbReference type="ARBA" id="ARBA00004651"/>
    </source>
</evidence>
<dbReference type="HAMAP" id="MF_00454">
    <property type="entry name" value="FluC"/>
    <property type="match status" value="1"/>
</dbReference>
<evidence type="ECO:0000256" key="7">
    <source>
        <dbReference type="ARBA" id="ARBA00023053"/>
    </source>
</evidence>
<comment type="catalytic activity">
    <reaction evidence="12">
        <text>fluoride(in) = fluoride(out)</text>
        <dbReference type="Rhea" id="RHEA:76159"/>
        <dbReference type="ChEBI" id="CHEBI:17051"/>
    </reaction>
    <physiologicalReaction direction="left-to-right" evidence="12">
        <dbReference type="Rhea" id="RHEA:76160"/>
    </physiologicalReaction>
</comment>
<organism evidence="15 16">
    <name type="scientific">Clostridium felsineum</name>
    <dbReference type="NCBI Taxonomy" id="36839"/>
    <lineage>
        <taxon>Bacteria</taxon>
        <taxon>Bacillati</taxon>
        <taxon>Bacillota</taxon>
        <taxon>Clostridia</taxon>
        <taxon>Eubacteriales</taxon>
        <taxon>Clostridiaceae</taxon>
        <taxon>Clostridium</taxon>
    </lineage>
</organism>
<evidence type="ECO:0000256" key="9">
    <source>
        <dbReference type="ARBA" id="ARBA00023136"/>
    </source>
</evidence>
<feature type="binding site" evidence="14">
    <location>
        <position position="78"/>
    </location>
    <ligand>
        <name>Na(+)</name>
        <dbReference type="ChEBI" id="CHEBI:29101"/>
        <note>structural</note>
    </ligand>
</feature>
<dbReference type="GO" id="GO:0005886">
    <property type="term" value="C:plasma membrane"/>
    <property type="evidence" value="ECO:0007669"/>
    <property type="project" value="UniProtKB-SubCell"/>
</dbReference>
<dbReference type="GO" id="GO:0046872">
    <property type="term" value="F:metal ion binding"/>
    <property type="evidence" value="ECO:0007669"/>
    <property type="project" value="UniProtKB-KW"/>
</dbReference>
<comment type="similarity">
    <text evidence="11 14">Belongs to the fluoride channel Fluc/FEX (TC 1.A.43) family.</text>
</comment>
<keyword evidence="7 14" id="KW-0915">Sodium</keyword>
<evidence type="ECO:0000256" key="8">
    <source>
        <dbReference type="ARBA" id="ARBA00023065"/>
    </source>
</evidence>
<name>A0A1S8LB80_9CLOT</name>
<keyword evidence="4 14" id="KW-0812">Transmembrane</keyword>
<keyword evidence="16" id="KW-1185">Reference proteome</keyword>
<evidence type="ECO:0000256" key="12">
    <source>
        <dbReference type="ARBA" id="ARBA00035585"/>
    </source>
</evidence>
<evidence type="ECO:0000256" key="14">
    <source>
        <dbReference type="HAMAP-Rule" id="MF_00454"/>
    </source>
</evidence>
<keyword evidence="5 14" id="KW-0479">Metal-binding</keyword>
<comment type="activity regulation">
    <text evidence="14">Na(+) is not transported, but it plays an essential structural role and its presence is essential for fluoride channel function.</text>
</comment>
<feature type="transmembrane region" description="Helical" evidence="14">
    <location>
        <begin position="33"/>
        <end position="59"/>
    </location>
</feature>
<keyword evidence="9 14" id="KW-0472">Membrane</keyword>
<evidence type="ECO:0000256" key="4">
    <source>
        <dbReference type="ARBA" id="ARBA00022692"/>
    </source>
</evidence>
<dbReference type="NCBIfam" id="TIGR00494">
    <property type="entry name" value="crcB"/>
    <property type="match status" value="1"/>
</dbReference>
<evidence type="ECO:0000256" key="3">
    <source>
        <dbReference type="ARBA" id="ARBA00022475"/>
    </source>
</evidence>
<accession>A0A1S8LB80</accession>
<evidence type="ECO:0000313" key="16">
    <source>
        <dbReference type="Proteomes" id="UP000190951"/>
    </source>
</evidence>
<dbReference type="STRING" id="84029.CROST_13240"/>
<keyword evidence="2 14" id="KW-0813">Transport</keyword>
<evidence type="ECO:0000256" key="2">
    <source>
        <dbReference type="ARBA" id="ARBA00022448"/>
    </source>
</evidence>
<evidence type="ECO:0000313" key="15">
    <source>
        <dbReference type="EMBL" id="URZ11942.1"/>
    </source>
</evidence>
<protein>
    <recommendedName>
        <fullName evidence="14">Fluoride-specific ion channel FluC</fullName>
    </recommendedName>
</protein>
<feature type="transmembrane region" description="Helical" evidence="14">
    <location>
        <begin position="6"/>
        <end position="21"/>
    </location>
</feature>
<keyword evidence="8 14" id="KW-0406">Ion transport</keyword>
<dbReference type="GO" id="GO:0062054">
    <property type="term" value="F:fluoride channel activity"/>
    <property type="evidence" value="ECO:0007669"/>
    <property type="project" value="UniProtKB-UniRule"/>
</dbReference>